<dbReference type="OrthoDB" id="9785185at2"/>
<dbReference type="Gene3D" id="3.90.550.10">
    <property type="entry name" value="Spore Coat Polysaccharide Biosynthesis Protein SpsA, Chain A"/>
    <property type="match status" value="1"/>
</dbReference>
<dbReference type="Pfam" id="PF00535">
    <property type="entry name" value="Glycos_transf_2"/>
    <property type="match status" value="1"/>
</dbReference>
<dbReference type="AlphaFoldDB" id="A2BXS1"/>
<accession>A2BXS1</accession>
<dbReference type="HOGENOM" id="CLU_1045306_0_0_3"/>
<dbReference type="KEGG" id="pmc:P9515_13751"/>
<dbReference type="EMBL" id="CP000552">
    <property type="protein sequence ID" value="ABM72582.1"/>
    <property type="molecule type" value="Genomic_DNA"/>
</dbReference>
<feature type="domain" description="Glycosyltransferase 2-like" evidence="1">
    <location>
        <begin position="7"/>
        <end position="138"/>
    </location>
</feature>
<organism evidence="2 3">
    <name type="scientific">Prochlorococcus marinus (strain MIT 9515)</name>
    <dbReference type="NCBI Taxonomy" id="167542"/>
    <lineage>
        <taxon>Bacteria</taxon>
        <taxon>Bacillati</taxon>
        <taxon>Cyanobacteriota</taxon>
        <taxon>Cyanophyceae</taxon>
        <taxon>Synechococcales</taxon>
        <taxon>Prochlorococcaceae</taxon>
        <taxon>Prochlorococcus</taxon>
    </lineage>
</organism>
<sequence length="266" mass="31137">MITSIKIIVPTLNTYLILPKLINSLKIQTWKDWKLLFIDGDSTKKHFNWIETSCLSDSRINVIKQEKNHKGIYGAMNQGFKTIKDNELVLFWGSDDWAISPSTFGDIISEVNSYKNKYDLLICRGKYIDFKTQGIIRKSYFLENKFLLSLDRKKFRKSLFLGMIPPHQATFFNANAFEKLSSFSENLQLASDLDYFLKFSCIDNISILVLNKELVNMSTNGISSQKNILRLKEVFYCYKNVFGICFFVPYILRYIRRILTRLFNEV</sequence>
<dbReference type="PANTHER" id="PTHR43685">
    <property type="entry name" value="GLYCOSYLTRANSFERASE"/>
    <property type="match status" value="1"/>
</dbReference>
<dbReference type="STRING" id="167542.P9515_13751"/>
<evidence type="ECO:0000259" key="1">
    <source>
        <dbReference type="Pfam" id="PF00535"/>
    </source>
</evidence>
<protein>
    <recommendedName>
        <fullName evidence="1">Glycosyltransferase 2-like domain-containing protein</fullName>
    </recommendedName>
</protein>
<gene>
    <name evidence="2" type="ordered locus">P9515_13751</name>
</gene>
<evidence type="ECO:0000313" key="3">
    <source>
        <dbReference type="Proteomes" id="UP000001589"/>
    </source>
</evidence>
<dbReference type="GeneID" id="60201557"/>
<dbReference type="InterPro" id="IPR029044">
    <property type="entry name" value="Nucleotide-diphossugar_trans"/>
</dbReference>
<dbReference type="RefSeq" id="WP_011820679.1">
    <property type="nucleotide sequence ID" value="NC_008817.1"/>
</dbReference>
<reference evidence="2 3" key="1">
    <citation type="journal article" date="2007" name="PLoS Genet.">
        <title>Patterns and implications of gene gain and loss in the evolution of Prochlorococcus.</title>
        <authorList>
            <person name="Kettler G.C."/>
            <person name="Martiny A.C."/>
            <person name="Huang K."/>
            <person name="Zucker J."/>
            <person name="Coleman M.L."/>
            <person name="Rodrigue S."/>
            <person name="Chen F."/>
            <person name="Lapidus A."/>
            <person name="Ferriera S."/>
            <person name="Johnson J."/>
            <person name="Steglich C."/>
            <person name="Church G.M."/>
            <person name="Richardson P."/>
            <person name="Chisholm S.W."/>
        </authorList>
    </citation>
    <scope>NUCLEOTIDE SEQUENCE [LARGE SCALE GENOMIC DNA]</scope>
    <source>
        <strain evidence="2 3">MIT 9515</strain>
    </source>
</reference>
<dbReference type="eggNOG" id="COG0463">
    <property type="taxonomic scope" value="Bacteria"/>
</dbReference>
<dbReference type="Proteomes" id="UP000001589">
    <property type="component" value="Chromosome"/>
</dbReference>
<proteinExistence type="predicted"/>
<dbReference type="PANTHER" id="PTHR43685:SF2">
    <property type="entry name" value="GLYCOSYLTRANSFERASE 2-LIKE DOMAIN-CONTAINING PROTEIN"/>
    <property type="match status" value="1"/>
</dbReference>
<dbReference type="SUPFAM" id="SSF53448">
    <property type="entry name" value="Nucleotide-diphospho-sugar transferases"/>
    <property type="match status" value="1"/>
</dbReference>
<evidence type="ECO:0000313" key="2">
    <source>
        <dbReference type="EMBL" id="ABM72582.1"/>
    </source>
</evidence>
<name>A2BXS1_PROM5</name>
<dbReference type="InterPro" id="IPR001173">
    <property type="entry name" value="Glyco_trans_2-like"/>
</dbReference>
<dbReference type="InterPro" id="IPR050834">
    <property type="entry name" value="Glycosyltransf_2"/>
</dbReference>